<organism evidence="2 3">
    <name type="scientific">Halteria grandinella</name>
    <dbReference type="NCBI Taxonomy" id="5974"/>
    <lineage>
        <taxon>Eukaryota</taxon>
        <taxon>Sar</taxon>
        <taxon>Alveolata</taxon>
        <taxon>Ciliophora</taxon>
        <taxon>Intramacronucleata</taxon>
        <taxon>Spirotrichea</taxon>
        <taxon>Stichotrichia</taxon>
        <taxon>Sporadotrichida</taxon>
        <taxon>Halteriidae</taxon>
        <taxon>Halteria</taxon>
    </lineage>
</organism>
<keyword evidence="1" id="KW-1133">Transmembrane helix</keyword>
<keyword evidence="1" id="KW-0472">Membrane</keyword>
<keyword evidence="1" id="KW-0812">Transmembrane</keyword>
<feature type="transmembrane region" description="Helical" evidence="1">
    <location>
        <begin position="45"/>
        <end position="70"/>
    </location>
</feature>
<comment type="caution">
    <text evidence="2">The sequence shown here is derived from an EMBL/GenBank/DDBJ whole genome shotgun (WGS) entry which is preliminary data.</text>
</comment>
<protein>
    <recommendedName>
        <fullName evidence="4">Transmembrane protein</fullName>
    </recommendedName>
</protein>
<reference evidence="2" key="1">
    <citation type="submission" date="2019-06" db="EMBL/GenBank/DDBJ databases">
        <authorList>
            <person name="Zheng W."/>
        </authorList>
    </citation>
    <scope>NUCLEOTIDE SEQUENCE</scope>
    <source>
        <strain evidence="2">QDHG01</strain>
    </source>
</reference>
<keyword evidence="3" id="KW-1185">Reference proteome</keyword>
<gene>
    <name evidence="2" type="ORF">FGO68_gene12677</name>
</gene>
<dbReference type="EMBL" id="RRYP01001131">
    <property type="protein sequence ID" value="TNV86369.1"/>
    <property type="molecule type" value="Genomic_DNA"/>
</dbReference>
<proteinExistence type="predicted"/>
<evidence type="ECO:0000256" key="1">
    <source>
        <dbReference type="SAM" id="Phobius"/>
    </source>
</evidence>
<evidence type="ECO:0008006" key="4">
    <source>
        <dbReference type="Google" id="ProtNLM"/>
    </source>
</evidence>
<sequence length="73" mass="8670">MDDGREEVAQNHIERKNTSTVVRRKIVRTDTLIFNTLQLFNTQQLLFNILNALLSFFFALVFQYLLYIVLQFS</sequence>
<dbReference type="Proteomes" id="UP000785679">
    <property type="component" value="Unassembled WGS sequence"/>
</dbReference>
<name>A0A8J8P5L0_HALGN</name>
<evidence type="ECO:0000313" key="3">
    <source>
        <dbReference type="Proteomes" id="UP000785679"/>
    </source>
</evidence>
<evidence type="ECO:0000313" key="2">
    <source>
        <dbReference type="EMBL" id="TNV86369.1"/>
    </source>
</evidence>
<dbReference type="AlphaFoldDB" id="A0A8J8P5L0"/>
<accession>A0A8J8P5L0</accession>